<gene>
    <name evidence="1" type="ORF">Naga_101737g2</name>
</gene>
<organism evidence="1 2">
    <name type="scientific">Nannochloropsis gaditana</name>
    <dbReference type="NCBI Taxonomy" id="72520"/>
    <lineage>
        <taxon>Eukaryota</taxon>
        <taxon>Sar</taxon>
        <taxon>Stramenopiles</taxon>
        <taxon>Ochrophyta</taxon>
        <taxon>Eustigmatophyceae</taxon>
        <taxon>Eustigmatales</taxon>
        <taxon>Monodopsidaceae</taxon>
        <taxon>Nannochloropsis</taxon>
    </lineage>
</organism>
<dbReference type="EMBL" id="AZIL01000511">
    <property type="protein sequence ID" value="EWM27303.1"/>
    <property type="molecule type" value="Genomic_DNA"/>
</dbReference>
<proteinExistence type="predicted"/>
<accession>W7TUV0</accession>
<dbReference type="AlphaFoldDB" id="W7TUV0"/>
<evidence type="ECO:0000313" key="2">
    <source>
        <dbReference type="Proteomes" id="UP000019335"/>
    </source>
</evidence>
<reference evidence="1 2" key="1">
    <citation type="journal article" date="2014" name="Mol. Plant">
        <title>Chromosome Scale Genome Assembly and Transcriptome Profiling of Nannochloropsis gaditana in Nitrogen Depletion.</title>
        <authorList>
            <person name="Corteggiani Carpinelli E."/>
            <person name="Telatin A."/>
            <person name="Vitulo N."/>
            <person name="Forcato C."/>
            <person name="D'Angelo M."/>
            <person name="Schiavon R."/>
            <person name="Vezzi A."/>
            <person name="Giacometti G.M."/>
            <person name="Morosinotto T."/>
            <person name="Valle G."/>
        </authorList>
    </citation>
    <scope>NUCLEOTIDE SEQUENCE [LARGE SCALE GENOMIC DNA]</scope>
    <source>
        <strain evidence="1 2">B-31</strain>
    </source>
</reference>
<keyword evidence="2" id="KW-1185">Reference proteome</keyword>
<comment type="caution">
    <text evidence="1">The sequence shown here is derived from an EMBL/GenBank/DDBJ whole genome shotgun (WGS) entry which is preliminary data.</text>
</comment>
<name>W7TUV0_9STRA</name>
<sequence>MGSFGPGHSPSSRGANNALSETLPKHVGLLGPRVVVQNTAWVFMEAPPFQVRPLRCQDIFLADHPHYHPEPVDELLDRN</sequence>
<dbReference type="Proteomes" id="UP000019335">
    <property type="component" value="Chromosome 7"/>
</dbReference>
<protein>
    <submittedName>
        <fullName evidence="1">Uncharacterized protein</fullName>
    </submittedName>
</protein>
<evidence type="ECO:0000313" key="1">
    <source>
        <dbReference type="EMBL" id="EWM27303.1"/>
    </source>
</evidence>